<protein>
    <submittedName>
        <fullName evidence="1">TasA family protein</fullName>
    </submittedName>
</protein>
<dbReference type="NCBIfam" id="TIGR04088">
    <property type="entry name" value="cognate_SipW"/>
    <property type="match status" value="1"/>
</dbReference>
<evidence type="ECO:0000313" key="1">
    <source>
        <dbReference type="EMBL" id="MFC7393381.1"/>
    </source>
</evidence>
<dbReference type="InterPro" id="IPR022121">
    <property type="entry name" value="Peptidase_M73_camelysin"/>
</dbReference>
<evidence type="ECO:0000313" key="2">
    <source>
        <dbReference type="Proteomes" id="UP001596505"/>
    </source>
</evidence>
<dbReference type="InterPro" id="IPR023833">
    <property type="entry name" value="Signal_pept_SipW-depend-type"/>
</dbReference>
<sequence>MKIRSKISGALLSLGLGAALMIVGTFALFSDHVISPNNSFAAGTLDLKVNGQDTTVQGINATGITPGDVNTQSFKVQNAGSLDFFYRIVPSNLKITLKDGTSFQLTDDKGTFNQSAYDNYVKRIKADGESGDHLQIKVAGQSFLDSNGGISTHVTKLSPSQTDNIDITYGLDKDAGNAYQGIKVQSDLYFDAVQAKNNDTNGNNRPDSWG</sequence>
<accession>A0ABW2PYM5</accession>
<proteinExistence type="predicted"/>
<dbReference type="RefSeq" id="WP_380965865.1">
    <property type="nucleotide sequence ID" value="NZ_JBHTCO010000012.1"/>
</dbReference>
<organism evidence="1 2">
    <name type="scientific">Scopulibacillus cellulosilyticus</name>
    <dbReference type="NCBI Taxonomy" id="2665665"/>
    <lineage>
        <taxon>Bacteria</taxon>
        <taxon>Bacillati</taxon>
        <taxon>Bacillota</taxon>
        <taxon>Bacilli</taxon>
        <taxon>Bacillales</taxon>
        <taxon>Sporolactobacillaceae</taxon>
        <taxon>Scopulibacillus</taxon>
    </lineage>
</organism>
<name>A0ABW2PYM5_9BACL</name>
<dbReference type="EMBL" id="JBHTCO010000012">
    <property type="protein sequence ID" value="MFC7393381.1"/>
    <property type="molecule type" value="Genomic_DNA"/>
</dbReference>
<comment type="caution">
    <text evidence="1">The sequence shown here is derived from an EMBL/GenBank/DDBJ whole genome shotgun (WGS) entry which is preliminary data.</text>
</comment>
<dbReference type="Pfam" id="PF12389">
    <property type="entry name" value="Peptidase_M73"/>
    <property type="match status" value="1"/>
</dbReference>
<gene>
    <name evidence="1" type="ORF">ACFQRG_10470</name>
</gene>
<dbReference type="Proteomes" id="UP001596505">
    <property type="component" value="Unassembled WGS sequence"/>
</dbReference>
<reference evidence="2" key="1">
    <citation type="journal article" date="2019" name="Int. J. Syst. Evol. Microbiol.">
        <title>The Global Catalogue of Microorganisms (GCM) 10K type strain sequencing project: providing services to taxonomists for standard genome sequencing and annotation.</title>
        <authorList>
            <consortium name="The Broad Institute Genomics Platform"/>
            <consortium name="The Broad Institute Genome Sequencing Center for Infectious Disease"/>
            <person name="Wu L."/>
            <person name="Ma J."/>
        </authorList>
    </citation>
    <scope>NUCLEOTIDE SEQUENCE [LARGE SCALE GENOMIC DNA]</scope>
    <source>
        <strain evidence="2">CGMCC 1.16305</strain>
    </source>
</reference>
<keyword evidence="2" id="KW-1185">Reference proteome</keyword>